<dbReference type="AlphaFoldDB" id="A0AAN7AF82"/>
<protein>
    <submittedName>
        <fullName evidence="3">Protein AIM2</fullName>
    </submittedName>
</protein>
<dbReference type="Pfam" id="PF01738">
    <property type="entry name" value="DLH"/>
    <property type="match status" value="1"/>
</dbReference>
<accession>A0AAN7AF82</accession>
<comment type="caution">
    <text evidence="3">The sequence shown here is derived from an EMBL/GenBank/DDBJ whole genome shotgun (WGS) entry which is preliminary data.</text>
</comment>
<dbReference type="PANTHER" id="PTHR17630">
    <property type="entry name" value="DIENELACTONE HYDROLASE"/>
    <property type="match status" value="1"/>
</dbReference>
<proteinExistence type="predicted"/>
<name>A0AAN7AF82_9PEZI</name>
<dbReference type="InterPro" id="IPR002925">
    <property type="entry name" value="Dienelactn_hydro"/>
</dbReference>
<dbReference type="Proteomes" id="UP001302126">
    <property type="component" value="Unassembled WGS sequence"/>
</dbReference>
<feature type="domain" description="Dienelactone hydrolase" evidence="2">
    <location>
        <begin position="75"/>
        <end position="279"/>
    </location>
</feature>
<dbReference type="GO" id="GO:0016787">
    <property type="term" value="F:hydrolase activity"/>
    <property type="evidence" value="ECO:0007669"/>
    <property type="project" value="InterPro"/>
</dbReference>
<dbReference type="EMBL" id="MU864463">
    <property type="protein sequence ID" value="KAK4185048.1"/>
    <property type="molecule type" value="Genomic_DNA"/>
</dbReference>
<dbReference type="Gene3D" id="3.40.50.1820">
    <property type="entry name" value="alpha/beta hydrolase"/>
    <property type="match status" value="1"/>
</dbReference>
<keyword evidence="1" id="KW-0732">Signal</keyword>
<evidence type="ECO:0000259" key="2">
    <source>
        <dbReference type="Pfam" id="PF01738"/>
    </source>
</evidence>
<reference evidence="3" key="2">
    <citation type="submission" date="2023-05" db="EMBL/GenBank/DDBJ databases">
        <authorList>
            <consortium name="Lawrence Berkeley National Laboratory"/>
            <person name="Steindorff A."/>
            <person name="Hensen N."/>
            <person name="Bonometti L."/>
            <person name="Westerberg I."/>
            <person name="Brannstrom I.O."/>
            <person name="Guillou S."/>
            <person name="Cros-Aarteil S."/>
            <person name="Calhoun S."/>
            <person name="Haridas S."/>
            <person name="Kuo A."/>
            <person name="Mondo S."/>
            <person name="Pangilinan J."/>
            <person name="Riley R."/>
            <person name="Labutti K."/>
            <person name="Andreopoulos B."/>
            <person name="Lipzen A."/>
            <person name="Chen C."/>
            <person name="Yanf M."/>
            <person name="Daum C."/>
            <person name="Ng V."/>
            <person name="Clum A."/>
            <person name="Ohm R."/>
            <person name="Martin F."/>
            <person name="Silar P."/>
            <person name="Natvig D."/>
            <person name="Lalanne C."/>
            <person name="Gautier V."/>
            <person name="Ament-Velasquez S.L."/>
            <person name="Kruys A."/>
            <person name="Hutchinson M.I."/>
            <person name="Powell A.J."/>
            <person name="Barry K."/>
            <person name="Miller A.N."/>
            <person name="Grigoriev I.V."/>
            <person name="Debuchy R."/>
            <person name="Gladieux P."/>
            <person name="Thoren M.H."/>
            <person name="Johannesson H."/>
        </authorList>
    </citation>
    <scope>NUCLEOTIDE SEQUENCE</scope>
    <source>
        <strain evidence="3">PSN309</strain>
    </source>
</reference>
<evidence type="ECO:0000313" key="4">
    <source>
        <dbReference type="Proteomes" id="UP001302126"/>
    </source>
</evidence>
<evidence type="ECO:0000313" key="3">
    <source>
        <dbReference type="EMBL" id="KAK4185048.1"/>
    </source>
</evidence>
<keyword evidence="4" id="KW-1185">Reference proteome</keyword>
<feature type="signal peptide" evidence="1">
    <location>
        <begin position="1"/>
        <end position="18"/>
    </location>
</feature>
<evidence type="ECO:0000256" key="1">
    <source>
        <dbReference type="SAM" id="SignalP"/>
    </source>
</evidence>
<sequence>MRASVLSSVLLLLHGVAATGGRGGHSAGGGGKDCSVVDASIVAHTGTPVGREVVYKNITIYISTPDEKDARAKARSKTAVLYLTDVFGIPLNQNKLLVDSFARAGYLTIAPDLFKGEPAPADINAPGGAFNVTDFLLKNGEASVDPIIDATVEYINTKLKVAKIAVTGYCFGGKYAFRHVGAGKKGDVAFTAHPSMLTDAEISGVKKPAAVAAAETDNTLTPAQRLNLEAKLSESKQPFRVSLYSGTAHGFAVRANISDPIQKFGKEEAFLQAVRWFDHWLI</sequence>
<organism evidence="3 4">
    <name type="scientific">Podospora australis</name>
    <dbReference type="NCBI Taxonomy" id="1536484"/>
    <lineage>
        <taxon>Eukaryota</taxon>
        <taxon>Fungi</taxon>
        <taxon>Dikarya</taxon>
        <taxon>Ascomycota</taxon>
        <taxon>Pezizomycotina</taxon>
        <taxon>Sordariomycetes</taxon>
        <taxon>Sordariomycetidae</taxon>
        <taxon>Sordariales</taxon>
        <taxon>Podosporaceae</taxon>
        <taxon>Podospora</taxon>
    </lineage>
</organism>
<reference evidence="3" key="1">
    <citation type="journal article" date="2023" name="Mol. Phylogenet. Evol.">
        <title>Genome-scale phylogeny and comparative genomics of the fungal order Sordariales.</title>
        <authorList>
            <person name="Hensen N."/>
            <person name="Bonometti L."/>
            <person name="Westerberg I."/>
            <person name="Brannstrom I.O."/>
            <person name="Guillou S."/>
            <person name="Cros-Aarteil S."/>
            <person name="Calhoun S."/>
            <person name="Haridas S."/>
            <person name="Kuo A."/>
            <person name="Mondo S."/>
            <person name="Pangilinan J."/>
            <person name="Riley R."/>
            <person name="LaButti K."/>
            <person name="Andreopoulos B."/>
            <person name="Lipzen A."/>
            <person name="Chen C."/>
            <person name="Yan M."/>
            <person name="Daum C."/>
            <person name="Ng V."/>
            <person name="Clum A."/>
            <person name="Steindorff A."/>
            <person name="Ohm R.A."/>
            <person name="Martin F."/>
            <person name="Silar P."/>
            <person name="Natvig D.O."/>
            <person name="Lalanne C."/>
            <person name="Gautier V."/>
            <person name="Ament-Velasquez S.L."/>
            <person name="Kruys A."/>
            <person name="Hutchinson M.I."/>
            <person name="Powell A.J."/>
            <person name="Barry K."/>
            <person name="Miller A.N."/>
            <person name="Grigoriev I.V."/>
            <person name="Debuchy R."/>
            <person name="Gladieux P."/>
            <person name="Hiltunen Thoren M."/>
            <person name="Johannesson H."/>
        </authorList>
    </citation>
    <scope>NUCLEOTIDE SEQUENCE</scope>
    <source>
        <strain evidence="3">PSN309</strain>
    </source>
</reference>
<gene>
    <name evidence="3" type="ORF">QBC35DRAFT_390361</name>
</gene>
<dbReference type="InterPro" id="IPR029058">
    <property type="entry name" value="AB_hydrolase_fold"/>
</dbReference>
<dbReference type="SUPFAM" id="SSF53474">
    <property type="entry name" value="alpha/beta-Hydrolases"/>
    <property type="match status" value="1"/>
</dbReference>
<feature type="chain" id="PRO_5043021215" evidence="1">
    <location>
        <begin position="19"/>
        <end position="282"/>
    </location>
</feature>
<dbReference type="PANTHER" id="PTHR17630:SF44">
    <property type="entry name" value="PROTEIN AIM2"/>
    <property type="match status" value="1"/>
</dbReference>